<keyword evidence="9" id="KW-1185">Reference proteome</keyword>
<proteinExistence type="inferred from homology"/>
<dbReference type="OrthoDB" id="5484143at2"/>
<organism evidence="8 9">
    <name type="scientific">Paraburkholderia phenazinium</name>
    <dbReference type="NCBI Taxonomy" id="60549"/>
    <lineage>
        <taxon>Bacteria</taxon>
        <taxon>Pseudomonadati</taxon>
        <taxon>Pseudomonadota</taxon>
        <taxon>Betaproteobacteria</taxon>
        <taxon>Burkholderiales</taxon>
        <taxon>Burkholderiaceae</taxon>
        <taxon>Paraburkholderia</taxon>
    </lineage>
</organism>
<dbReference type="SUPFAM" id="SSF51735">
    <property type="entry name" value="NAD(P)-binding Rossmann-fold domains"/>
    <property type="match status" value="1"/>
</dbReference>
<dbReference type="InterPro" id="IPR036291">
    <property type="entry name" value="NAD(P)-bd_dom_sf"/>
</dbReference>
<dbReference type="SMART" id="SM00829">
    <property type="entry name" value="PKS_ER"/>
    <property type="match status" value="1"/>
</dbReference>
<dbReference type="InterPro" id="IPR002328">
    <property type="entry name" value="ADH_Zn_CS"/>
</dbReference>
<dbReference type="CDD" id="cd08232">
    <property type="entry name" value="idonate-5-DH"/>
    <property type="match status" value="1"/>
</dbReference>
<dbReference type="InterPro" id="IPR013149">
    <property type="entry name" value="ADH-like_C"/>
</dbReference>
<sequence length="345" mass="36219">MLAAVLHEPKLIRIDALDAPEPGAGQVRVRVRAGGICGSDLSYYFKGKSGDFAVREPFVLGHEAAGEVDAIGEGVTGLAIGQRVAVNPGLACGACRFCVSGMPNHCLHMRFMGSASTFPHTQGMFRQFIVVTARQCVPVPDGVDFAQASMAEPLAVALHAVRQAGSLVGARVLLVGCGPIGCILLSVARRAGAHRLVAVDISDAALKMARALGADETVNAIDGATINTWAEQRGHFDVVIEASGSPGGLDTALRSVRAGGTVIQVGNLPAGQSPVAANLVMAKEIRYQGSFRFTDEYAIAAEEIAAGKVDLRPLMTHAFAMEEANHAFEVALDRSQSMKVHLHFD</sequence>
<keyword evidence="5" id="KW-0560">Oxidoreductase</keyword>
<evidence type="ECO:0000256" key="3">
    <source>
        <dbReference type="ARBA" id="ARBA00022723"/>
    </source>
</evidence>
<keyword evidence="3 6" id="KW-0479">Metal-binding</keyword>
<dbReference type="Pfam" id="PF00107">
    <property type="entry name" value="ADH_zinc_N"/>
    <property type="match status" value="1"/>
</dbReference>
<dbReference type="Proteomes" id="UP000185151">
    <property type="component" value="Unassembled WGS sequence"/>
</dbReference>
<comment type="cofactor">
    <cofactor evidence="1 6">
        <name>Zn(2+)</name>
        <dbReference type="ChEBI" id="CHEBI:29105"/>
    </cofactor>
</comment>
<dbReference type="AlphaFoldDB" id="A0A1N6H2G8"/>
<evidence type="ECO:0000259" key="7">
    <source>
        <dbReference type="SMART" id="SM00829"/>
    </source>
</evidence>
<dbReference type="EMBL" id="FSRU01000001">
    <property type="protein sequence ID" value="SIO14018.1"/>
    <property type="molecule type" value="Genomic_DNA"/>
</dbReference>
<evidence type="ECO:0000256" key="2">
    <source>
        <dbReference type="ARBA" id="ARBA00008072"/>
    </source>
</evidence>
<dbReference type="InterPro" id="IPR011032">
    <property type="entry name" value="GroES-like_sf"/>
</dbReference>
<dbReference type="InterPro" id="IPR020843">
    <property type="entry name" value="ER"/>
</dbReference>
<evidence type="ECO:0000313" key="9">
    <source>
        <dbReference type="Proteomes" id="UP000185151"/>
    </source>
</evidence>
<dbReference type="SUPFAM" id="SSF50129">
    <property type="entry name" value="GroES-like"/>
    <property type="match status" value="1"/>
</dbReference>
<comment type="similarity">
    <text evidence="2 6">Belongs to the zinc-containing alcohol dehydrogenase family.</text>
</comment>
<dbReference type="Pfam" id="PF08240">
    <property type="entry name" value="ADH_N"/>
    <property type="match status" value="1"/>
</dbReference>
<dbReference type="Gene3D" id="3.90.180.10">
    <property type="entry name" value="Medium-chain alcohol dehydrogenases, catalytic domain"/>
    <property type="match status" value="1"/>
</dbReference>
<feature type="domain" description="Enoyl reductase (ER)" evidence="7">
    <location>
        <begin position="7"/>
        <end position="342"/>
    </location>
</feature>
<keyword evidence="4 6" id="KW-0862">Zinc</keyword>
<evidence type="ECO:0000313" key="8">
    <source>
        <dbReference type="EMBL" id="SIO14018.1"/>
    </source>
</evidence>
<dbReference type="GO" id="GO:0016616">
    <property type="term" value="F:oxidoreductase activity, acting on the CH-OH group of donors, NAD or NADP as acceptor"/>
    <property type="evidence" value="ECO:0007669"/>
    <property type="project" value="UniProtKB-ARBA"/>
</dbReference>
<accession>A0A1N6H2G8</accession>
<protein>
    <submittedName>
        <fullName evidence="8">L-idonate 5-dehydrogenase</fullName>
    </submittedName>
</protein>
<dbReference type="GO" id="GO:0008270">
    <property type="term" value="F:zinc ion binding"/>
    <property type="evidence" value="ECO:0007669"/>
    <property type="project" value="InterPro"/>
</dbReference>
<dbReference type="InterPro" id="IPR013154">
    <property type="entry name" value="ADH-like_N"/>
</dbReference>
<name>A0A1N6H2G8_9BURK</name>
<evidence type="ECO:0000256" key="6">
    <source>
        <dbReference type="RuleBase" id="RU361277"/>
    </source>
</evidence>
<evidence type="ECO:0000256" key="5">
    <source>
        <dbReference type="ARBA" id="ARBA00023002"/>
    </source>
</evidence>
<dbReference type="PROSITE" id="PS00059">
    <property type="entry name" value="ADH_ZINC"/>
    <property type="match status" value="1"/>
</dbReference>
<gene>
    <name evidence="8" type="ORF">SAMN05444165_1128</name>
</gene>
<dbReference type="PANTHER" id="PTHR43161">
    <property type="entry name" value="SORBITOL DEHYDROGENASE"/>
    <property type="match status" value="1"/>
</dbReference>
<reference evidence="8 9" key="1">
    <citation type="submission" date="2016-11" db="EMBL/GenBank/DDBJ databases">
        <authorList>
            <person name="Jaros S."/>
            <person name="Januszkiewicz K."/>
            <person name="Wedrychowicz H."/>
        </authorList>
    </citation>
    <scope>NUCLEOTIDE SEQUENCE [LARGE SCALE GENOMIC DNA]</scope>
    <source>
        <strain evidence="8 9">GAS95</strain>
    </source>
</reference>
<dbReference type="Gene3D" id="3.40.50.720">
    <property type="entry name" value="NAD(P)-binding Rossmann-like Domain"/>
    <property type="match status" value="1"/>
</dbReference>
<dbReference type="PANTHER" id="PTHR43161:SF9">
    <property type="entry name" value="SORBITOL DEHYDROGENASE"/>
    <property type="match status" value="1"/>
</dbReference>
<evidence type="ECO:0000256" key="4">
    <source>
        <dbReference type="ARBA" id="ARBA00022833"/>
    </source>
</evidence>
<dbReference type="RefSeq" id="WP_074294606.1">
    <property type="nucleotide sequence ID" value="NZ_FSRU01000001.1"/>
</dbReference>
<evidence type="ECO:0000256" key="1">
    <source>
        <dbReference type="ARBA" id="ARBA00001947"/>
    </source>
</evidence>